<dbReference type="KEGG" id="nso:NIASO_16655"/>
<name>W0F8W8_9BACT</name>
<dbReference type="Proteomes" id="UP000003586">
    <property type="component" value="Chromosome"/>
</dbReference>
<evidence type="ECO:0000313" key="2">
    <source>
        <dbReference type="Proteomes" id="UP000003586"/>
    </source>
</evidence>
<dbReference type="RefSeq" id="WP_008587358.1">
    <property type="nucleotide sequence ID" value="NZ_CP007035.1"/>
</dbReference>
<evidence type="ECO:0008006" key="3">
    <source>
        <dbReference type="Google" id="ProtNLM"/>
    </source>
</evidence>
<accession>W0F8W8</accession>
<protein>
    <recommendedName>
        <fullName evidence="3">TfoX N-terminal domain-containing protein</fullName>
    </recommendedName>
</protein>
<gene>
    <name evidence="1" type="ORF">NIASO_16655</name>
</gene>
<reference evidence="1 2" key="1">
    <citation type="submission" date="2013-12" db="EMBL/GenBank/DDBJ databases">
        <authorList>
            <consortium name="DOE Joint Genome Institute"/>
            <person name="Eisen J."/>
            <person name="Huntemann M."/>
            <person name="Han J."/>
            <person name="Chen A."/>
            <person name="Kyrpides N."/>
            <person name="Mavromatis K."/>
            <person name="Markowitz V."/>
            <person name="Palaniappan K."/>
            <person name="Ivanova N."/>
            <person name="Schaumberg A."/>
            <person name="Pati A."/>
            <person name="Liolios K."/>
            <person name="Nordberg H.P."/>
            <person name="Cantor M.N."/>
            <person name="Hua S.X."/>
            <person name="Woyke T."/>
        </authorList>
    </citation>
    <scope>NUCLEOTIDE SEQUENCE [LARGE SCALE GENOMIC DNA]</scope>
    <source>
        <strain evidence="2">DSM 19437</strain>
    </source>
</reference>
<evidence type="ECO:0000313" key="1">
    <source>
        <dbReference type="EMBL" id="AHF17919.1"/>
    </source>
</evidence>
<dbReference type="STRING" id="929713.NIASO_16655"/>
<dbReference type="OrthoDB" id="963621at2"/>
<dbReference type="EMBL" id="CP007035">
    <property type="protein sequence ID" value="AHF17919.1"/>
    <property type="molecule type" value="Genomic_DNA"/>
</dbReference>
<dbReference type="AlphaFoldDB" id="W0F8W8"/>
<keyword evidence="2" id="KW-1185">Reference proteome</keyword>
<proteinExistence type="predicted"/>
<dbReference type="HOGENOM" id="CLU_2155667_0_0_10"/>
<organism evidence="1 2">
    <name type="scientific">Niabella soli DSM 19437</name>
    <dbReference type="NCBI Taxonomy" id="929713"/>
    <lineage>
        <taxon>Bacteria</taxon>
        <taxon>Pseudomonadati</taxon>
        <taxon>Bacteroidota</taxon>
        <taxon>Chitinophagia</taxon>
        <taxon>Chitinophagales</taxon>
        <taxon>Chitinophagaceae</taxon>
        <taxon>Niabella</taxon>
    </lineage>
</organism>
<sequence length="111" mass="12397">MTPAELYFTTLIELIPDAQPGKMFGALCMKMPNGKSGAMFWKDHLVVRLQGKEMEMALALSGARIFEPMEGRPMNGWVQVPFAHKNKWMAFAKQSAATAALLEKKPAKKKK</sequence>